<feature type="transmembrane region" description="Helical" evidence="6">
    <location>
        <begin position="20"/>
        <end position="41"/>
    </location>
</feature>
<feature type="transmembrane region" description="Helical" evidence="6">
    <location>
        <begin position="53"/>
        <end position="72"/>
    </location>
</feature>
<feature type="transmembrane region" description="Helical" evidence="6">
    <location>
        <begin position="319"/>
        <end position="338"/>
    </location>
</feature>
<dbReference type="InterPro" id="IPR011701">
    <property type="entry name" value="MFS"/>
</dbReference>
<keyword evidence="9" id="KW-1185">Reference proteome</keyword>
<proteinExistence type="predicted"/>
<accession>A0ABN0XRM0</accession>
<feature type="transmembrane region" description="Helical" evidence="6">
    <location>
        <begin position="168"/>
        <end position="193"/>
    </location>
</feature>
<dbReference type="InterPro" id="IPR020846">
    <property type="entry name" value="MFS_dom"/>
</dbReference>
<name>A0ABN0XRM0_9ACTN</name>
<feature type="transmembrane region" description="Helical" evidence="6">
    <location>
        <begin position="264"/>
        <end position="281"/>
    </location>
</feature>
<dbReference type="SUPFAM" id="SSF103473">
    <property type="entry name" value="MFS general substrate transporter"/>
    <property type="match status" value="1"/>
</dbReference>
<feature type="transmembrane region" description="Helical" evidence="6">
    <location>
        <begin position="385"/>
        <end position="404"/>
    </location>
</feature>
<evidence type="ECO:0000256" key="3">
    <source>
        <dbReference type="ARBA" id="ARBA00022692"/>
    </source>
</evidence>
<reference evidence="8 9" key="1">
    <citation type="journal article" date="2019" name="Int. J. Syst. Evol. Microbiol.">
        <title>The Global Catalogue of Microorganisms (GCM) 10K type strain sequencing project: providing services to taxonomists for standard genome sequencing and annotation.</title>
        <authorList>
            <consortium name="The Broad Institute Genomics Platform"/>
            <consortium name="The Broad Institute Genome Sequencing Center for Infectious Disease"/>
            <person name="Wu L."/>
            <person name="Ma J."/>
        </authorList>
    </citation>
    <scope>NUCLEOTIDE SEQUENCE [LARGE SCALE GENOMIC DNA]</scope>
    <source>
        <strain evidence="8 9">JCM 4565</strain>
    </source>
</reference>
<comment type="subcellular location">
    <subcellularLocation>
        <location evidence="1">Cell membrane</location>
        <topology evidence="1">Multi-pass membrane protein</topology>
    </subcellularLocation>
</comment>
<protein>
    <submittedName>
        <fullName evidence="8">MFS transporter</fullName>
    </submittedName>
</protein>
<dbReference type="PANTHER" id="PTHR23513">
    <property type="entry name" value="INTEGRAL MEMBRANE EFFLUX PROTEIN-RELATED"/>
    <property type="match status" value="1"/>
</dbReference>
<dbReference type="Proteomes" id="UP001500063">
    <property type="component" value="Unassembled WGS sequence"/>
</dbReference>
<keyword evidence="4 6" id="KW-1133">Transmembrane helix</keyword>
<dbReference type="CDD" id="cd06173">
    <property type="entry name" value="MFS_MefA_like"/>
    <property type="match status" value="1"/>
</dbReference>
<evidence type="ECO:0000256" key="1">
    <source>
        <dbReference type="ARBA" id="ARBA00004651"/>
    </source>
</evidence>
<dbReference type="Pfam" id="PF07690">
    <property type="entry name" value="MFS_1"/>
    <property type="match status" value="1"/>
</dbReference>
<keyword evidence="5 6" id="KW-0472">Membrane</keyword>
<dbReference type="RefSeq" id="WP_344122245.1">
    <property type="nucleotide sequence ID" value="NZ_BAAABW010000028.1"/>
</dbReference>
<comment type="caution">
    <text evidence="8">The sequence shown here is derived from an EMBL/GenBank/DDBJ whole genome shotgun (WGS) entry which is preliminary data.</text>
</comment>
<evidence type="ECO:0000256" key="2">
    <source>
        <dbReference type="ARBA" id="ARBA00022475"/>
    </source>
</evidence>
<feature type="transmembrane region" description="Helical" evidence="6">
    <location>
        <begin position="359"/>
        <end position="379"/>
    </location>
</feature>
<keyword evidence="3 6" id="KW-0812">Transmembrane</keyword>
<keyword evidence="2" id="KW-1003">Cell membrane</keyword>
<dbReference type="InterPro" id="IPR036259">
    <property type="entry name" value="MFS_trans_sf"/>
</dbReference>
<dbReference type="PANTHER" id="PTHR23513:SF6">
    <property type="entry name" value="MAJOR FACILITATOR SUPERFAMILY ASSOCIATED DOMAIN-CONTAINING PROTEIN"/>
    <property type="match status" value="1"/>
</dbReference>
<dbReference type="PROSITE" id="PS50850">
    <property type="entry name" value="MFS"/>
    <property type="match status" value="1"/>
</dbReference>
<evidence type="ECO:0000256" key="6">
    <source>
        <dbReference type="SAM" id="Phobius"/>
    </source>
</evidence>
<feature type="domain" description="Major facilitator superfamily (MFS) profile" evidence="7">
    <location>
        <begin position="18"/>
        <end position="407"/>
    </location>
</feature>
<evidence type="ECO:0000256" key="4">
    <source>
        <dbReference type="ARBA" id="ARBA00022989"/>
    </source>
</evidence>
<evidence type="ECO:0000259" key="7">
    <source>
        <dbReference type="PROSITE" id="PS50850"/>
    </source>
</evidence>
<sequence length="408" mass="42944">MEQTPTAATAEGTRIGRDFGYLWSASLIAPLGDGALVAALPLTAKSLTDDPRLISGVAFASTLPWLLLSVIGGALVDRMDRRRLMLGAQIAQAALVAVIAVLVSSELTRIWMLFLLPFGVASAEVLFTTASQTVIAAVVPERHLERANGRLVASETVAREFAGPPLGAALFAFAAPLPFWLNSITFALSVLLIQRIRTPAREPRPAGGEKLSAEIAAGLRWLLRHRLLRTLSLVAGAAMFCEAMALSTLVLFAHDELHVGDRGYGVLLAAMAIGGVIGGLVGGKVVTRFGPRLTAIGAQTACSLMWLAIGLVGRSPVTVVALFTVFSVSVSLWVVVVQSVRQRLVPAELLGRVSGAARMLTWGAMPLGSLVGGFVANSFGLVSPWLVGGTLSLLVTLIALPALIRWDH</sequence>
<gene>
    <name evidence="8" type="ORF">GCM10010319_56470</name>
</gene>
<evidence type="ECO:0000256" key="5">
    <source>
        <dbReference type="ARBA" id="ARBA00023136"/>
    </source>
</evidence>
<dbReference type="EMBL" id="BAAABW010000028">
    <property type="protein sequence ID" value="GAA0371156.1"/>
    <property type="molecule type" value="Genomic_DNA"/>
</dbReference>
<organism evidence="8 9">
    <name type="scientific">Streptomyces blastmyceticus</name>
    <dbReference type="NCBI Taxonomy" id="68180"/>
    <lineage>
        <taxon>Bacteria</taxon>
        <taxon>Bacillati</taxon>
        <taxon>Actinomycetota</taxon>
        <taxon>Actinomycetes</taxon>
        <taxon>Kitasatosporales</taxon>
        <taxon>Streptomycetaceae</taxon>
        <taxon>Streptomyces</taxon>
    </lineage>
</organism>
<dbReference type="Gene3D" id="1.20.1250.20">
    <property type="entry name" value="MFS general substrate transporter like domains"/>
    <property type="match status" value="1"/>
</dbReference>
<feature type="transmembrane region" description="Helical" evidence="6">
    <location>
        <begin position="230"/>
        <end position="252"/>
    </location>
</feature>
<evidence type="ECO:0000313" key="9">
    <source>
        <dbReference type="Proteomes" id="UP001500063"/>
    </source>
</evidence>
<evidence type="ECO:0000313" key="8">
    <source>
        <dbReference type="EMBL" id="GAA0371156.1"/>
    </source>
</evidence>
<feature type="transmembrane region" description="Helical" evidence="6">
    <location>
        <begin position="293"/>
        <end position="313"/>
    </location>
</feature>